<accession>A0A0X1U854</accession>
<reference evidence="22" key="2">
    <citation type="submission" date="2016-01" db="EMBL/GenBank/DDBJ databases">
        <authorList>
            <person name="Poehlein A."/>
            <person name="Schlien K."/>
            <person name="Gottschalk G."/>
            <person name="Buckel W."/>
            <person name="Daniel R."/>
        </authorList>
    </citation>
    <scope>NUCLEOTIDE SEQUENCE [LARGE SCALE GENOMIC DNA]</scope>
    <source>
        <strain evidence="22">X2</strain>
    </source>
</reference>
<dbReference type="InterPro" id="IPR020825">
    <property type="entry name" value="Phe-tRNA_synthase-like_B3/B4"/>
</dbReference>
<evidence type="ECO:0000256" key="11">
    <source>
        <dbReference type="ARBA" id="ARBA00022884"/>
    </source>
</evidence>
<dbReference type="PANTHER" id="PTHR10947">
    <property type="entry name" value="PHENYLALANYL-TRNA SYNTHETASE BETA CHAIN AND LEUCINE-RICH REPEAT-CONTAINING PROTEIN 47"/>
    <property type="match status" value="1"/>
</dbReference>
<dbReference type="SUPFAM" id="SSF55681">
    <property type="entry name" value="Class II aaRS and biotin synthetases"/>
    <property type="match status" value="1"/>
</dbReference>
<evidence type="ECO:0000256" key="7">
    <source>
        <dbReference type="ARBA" id="ARBA00022723"/>
    </source>
</evidence>
<dbReference type="GO" id="GO:0004826">
    <property type="term" value="F:phenylalanine-tRNA ligase activity"/>
    <property type="evidence" value="ECO:0007669"/>
    <property type="project" value="UniProtKB-UniRule"/>
</dbReference>
<dbReference type="GO" id="GO:0006432">
    <property type="term" value="P:phenylalanyl-tRNA aminoacylation"/>
    <property type="evidence" value="ECO:0007669"/>
    <property type="project" value="UniProtKB-UniRule"/>
</dbReference>
<dbReference type="FunFam" id="3.30.70.380:FF:000001">
    <property type="entry name" value="Phenylalanine--tRNA ligase beta subunit"/>
    <property type="match status" value="1"/>
</dbReference>
<dbReference type="Pfam" id="PF01588">
    <property type="entry name" value="tRNA_bind"/>
    <property type="match status" value="1"/>
</dbReference>
<name>A0A0X1U854_ANAPI</name>
<evidence type="ECO:0000313" key="23">
    <source>
        <dbReference type="Proteomes" id="UP000184204"/>
    </source>
</evidence>
<dbReference type="InterPro" id="IPR005146">
    <property type="entry name" value="B3/B4_tRNA-bd"/>
</dbReference>
<feature type="binding site" evidence="15">
    <location>
        <position position="470"/>
    </location>
    <ligand>
        <name>Mg(2+)</name>
        <dbReference type="ChEBI" id="CHEBI:18420"/>
        <note>shared with alpha subunit</note>
    </ligand>
</feature>
<dbReference type="RefSeq" id="WP_066049804.1">
    <property type="nucleotide sequence ID" value="NZ_CP014223.1"/>
</dbReference>
<evidence type="ECO:0000256" key="3">
    <source>
        <dbReference type="ARBA" id="ARBA00011209"/>
    </source>
</evidence>
<evidence type="ECO:0000313" key="20">
    <source>
        <dbReference type="EMBL" id="AMJ41119.1"/>
    </source>
</evidence>
<comment type="subunit">
    <text evidence="3 15">Tetramer of two alpha and two beta subunits.</text>
</comment>
<dbReference type="Gene3D" id="2.40.50.140">
    <property type="entry name" value="Nucleic acid-binding proteins"/>
    <property type="match status" value="1"/>
</dbReference>
<dbReference type="GO" id="GO:0016740">
    <property type="term" value="F:transferase activity"/>
    <property type="evidence" value="ECO:0007669"/>
    <property type="project" value="UniProtKB-ARBA"/>
</dbReference>
<dbReference type="InterPro" id="IPR033714">
    <property type="entry name" value="tRNA_bind_bactPheRS"/>
</dbReference>
<keyword evidence="10 15" id="KW-0460">Magnesium</keyword>
<evidence type="ECO:0000256" key="16">
    <source>
        <dbReference type="PROSITE-ProRule" id="PRU00209"/>
    </source>
</evidence>
<dbReference type="Gene3D" id="3.50.40.10">
    <property type="entry name" value="Phenylalanyl-trna Synthetase, Chain B, domain 3"/>
    <property type="match status" value="1"/>
</dbReference>
<dbReference type="PROSITE" id="PS51447">
    <property type="entry name" value="FDX_ACB"/>
    <property type="match status" value="1"/>
</dbReference>
<comment type="catalytic activity">
    <reaction evidence="14 15">
        <text>tRNA(Phe) + L-phenylalanine + ATP = L-phenylalanyl-tRNA(Phe) + AMP + diphosphate + H(+)</text>
        <dbReference type="Rhea" id="RHEA:19413"/>
        <dbReference type="Rhea" id="RHEA-COMP:9668"/>
        <dbReference type="Rhea" id="RHEA-COMP:9699"/>
        <dbReference type="ChEBI" id="CHEBI:15378"/>
        <dbReference type="ChEBI" id="CHEBI:30616"/>
        <dbReference type="ChEBI" id="CHEBI:33019"/>
        <dbReference type="ChEBI" id="CHEBI:58095"/>
        <dbReference type="ChEBI" id="CHEBI:78442"/>
        <dbReference type="ChEBI" id="CHEBI:78531"/>
        <dbReference type="ChEBI" id="CHEBI:456215"/>
        <dbReference type="EC" id="6.1.1.20"/>
    </reaction>
</comment>
<dbReference type="InterPro" id="IPR004532">
    <property type="entry name" value="Phe-tRNA-ligase_IIc_bsu_bact"/>
</dbReference>
<dbReference type="PROSITE" id="PS51483">
    <property type="entry name" value="B5"/>
    <property type="match status" value="1"/>
</dbReference>
<evidence type="ECO:0000256" key="10">
    <source>
        <dbReference type="ARBA" id="ARBA00022842"/>
    </source>
</evidence>
<dbReference type="Proteomes" id="UP000184204">
    <property type="component" value="Unassembled WGS sequence"/>
</dbReference>
<keyword evidence="4 15" id="KW-0963">Cytoplasm</keyword>
<dbReference type="PANTHER" id="PTHR10947:SF0">
    <property type="entry name" value="PHENYLALANINE--TRNA LIGASE BETA SUBUNIT"/>
    <property type="match status" value="1"/>
</dbReference>
<dbReference type="EC" id="6.1.1.20" evidence="15"/>
<proteinExistence type="inferred from homology"/>
<dbReference type="CDD" id="cd00769">
    <property type="entry name" value="PheRS_beta_core"/>
    <property type="match status" value="1"/>
</dbReference>
<comment type="subcellular location">
    <subcellularLocation>
        <location evidence="1 15">Cytoplasm</location>
    </subcellularLocation>
</comment>
<dbReference type="SMART" id="SM00896">
    <property type="entry name" value="FDX-ACB"/>
    <property type="match status" value="1"/>
</dbReference>
<dbReference type="InterPro" id="IPR012340">
    <property type="entry name" value="NA-bd_OB-fold"/>
</dbReference>
<dbReference type="SUPFAM" id="SSF54991">
    <property type="entry name" value="Anticodon-binding domain of PheRS"/>
    <property type="match status" value="1"/>
</dbReference>
<evidence type="ECO:0000256" key="5">
    <source>
        <dbReference type="ARBA" id="ARBA00022555"/>
    </source>
</evidence>
<dbReference type="CDD" id="cd02796">
    <property type="entry name" value="tRNA_bind_bactPheRS"/>
    <property type="match status" value="1"/>
</dbReference>
<dbReference type="InterPro" id="IPR045060">
    <property type="entry name" value="Phe-tRNA-ligase_IIc_bsu"/>
</dbReference>
<dbReference type="InterPro" id="IPR036690">
    <property type="entry name" value="Fdx_antiC-bd_sf"/>
</dbReference>
<dbReference type="GO" id="GO:0000287">
    <property type="term" value="F:magnesium ion binding"/>
    <property type="evidence" value="ECO:0007669"/>
    <property type="project" value="UniProtKB-UniRule"/>
</dbReference>
<feature type="domain" description="TRNA-binding" evidence="17">
    <location>
        <begin position="39"/>
        <end position="154"/>
    </location>
</feature>
<evidence type="ECO:0000313" key="21">
    <source>
        <dbReference type="EMBL" id="SHE63990.1"/>
    </source>
</evidence>
<dbReference type="FunFam" id="3.50.40.10:FF:000001">
    <property type="entry name" value="Phenylalanine--tRNA ligase beta subunit"/>
    <property type="match status" value="1"/>
</dbReference>
<evidence type="ECO:0000256" key="13">
    <source>
        <dbReference type="ARBA" id="ARBA00023146"/>
    </source>
</evidence>
<evidence type="ECO:0000256" key="14">
    <source>
        <dbReference type="ARBA" id="ARBA00049255"/>
    </source>
</evidence>
<evidence type="ECO:0000256" key="15">
    <source>
        <dbReference type="HAMAP-Rule" id="MF_00283"/>
    </source>
</evidence>
<dbReference type="GO" id="GO:0005524">
    <property type="term" value="F:ATP binding"/>
    <property type="evidence" value="ECO:0007669"/>
    <property type="project" value="UniProtKB-UniRule"/>
</dbReference>
<keyword evidence="9 15" id="KW-0067">ATP-binding</keyword>
<dbReference type="SUPFAM" id="SSF50249">
    <property type="entry name" value="Nucleic acid-binding proteins"/>
    <property type="match status" value="1"/>
</dbReference>
<keyword evidence="13 15" id="KW-0030">Aminoacyl-tRNA synthetase</keyword>
<dbReference type="OrthoDB" id="9805455at2"/>
<feature type="binding site" evidence="15">
    <location>
        <position position="466"/>
    </location>
    <ligand>
        <name>Mg(2+)</name>
        <dbReference type="ChEBI" id="CHEBI:18420"/>
        <note>shared with alpha subunit</note>
    </ligand>
</feature>
<protein>
    <recommendedName>
        <fullName evidence="15">Phenylalanine--tRNA ligase beta subunit</fullName>
        <ecNumber evidence="15">6.1.1.20</ecNumber>
    </recommendedName>
    <alternativeName>
        <fullName evidence="15">Phenylalanyl-tRNA synthetase beta subunit</fullName>
        <shortName evidence="15">PheRS</shortName>
    </alternativeName>
</protein>
<feature type="domain" description="B5" evidence="19">
    <location>
        <begin position="409"/>
        <end position="482"/>
    </location>
</feature>
<evidence type="ECO:0000259" key="17">
    <source>
        <dbReference type="PROSITE" id="PS50886"/>
    </source>
</evidence>
<feature type="domain" description="FDX-ACB" evidence="18">
    <location>
        <begin position="704"/>
        <end position="797"/>
    </location>
</feature>
<reference evidence="23" key="3">
    <citation type="submission" date="2016-11" db="EMBL/GenBank/DDBJ databases">
        <authorList>
            <person name="Jaros S."/>
            <person name="Januszkiewicz K."/>
            <person name="Wedrychowicz H."/>
        </authorList>
    </citation>
    <scope>NUCLEOTIDE SEQUENCE [LARGE SCALE GENOMIC DNA]</scope>
    <source>
        <strain evidence="23">DSM 1682</strain>
    </source>
</reference>
<keyword evidence="8 15" id="KW-0547">Nucleotide-binding</keyword>
<keyword evidence="22" id="KW-1185">Reference proteome</keyword>
<dbReference type="EMBL" id="FQUA01000004">
    <property type="protein sequence ID" value="SHE63990.1"/>
    <property type="molecule type" value="Genomic_DNA"/>
</dbReference>
<dbReference type="Proteomes" id="UP000068026">
    <property type="component" value="Chromosome"/>
</dbReference>
<dbReference type="SMART" id="SM00874">
    <property type="entry name" value="B5"/>
    <property type="match status" value="1"/>
</dbReference>
<dbReference type="FunFam" id="2.40.50.140:FF:000045">
    <property type="entry name" value="Phenylalanine--tRNA ligase beta subunit"/>
    <property type="match status" value="1"/>
</dbReference>
<dbReference type="InterPro" id="IPR005121">
    <property type="entry name" value="Fdx_antiC-bd"/>
</dbReference>
<reference evidence="21" key="4">
    <citation type="submission" date="2016-11" db="EMBL/GenBank/DDBJ databases">
        <authorList>
            <person name="Varghese N."/>
            <person name="Submissions S."/>
        </authorList>
    </citation>
    <scope>NUCLEOTIDE SEQUENCE</scope>
    <source>
        <strain evidence="21">DSM 1682</strain>
    </source>
</reference>
<sequence>MDLPMSWLKEYADVNVGIKEYVEDITMSGSKVEGYTTLAGEIKNVVSGYIKAIEKHPDADKLQICTIDAGQGKDLTIVTGAQNIKVGDYVPVALDGSVITGGKEIKTGALRGVESQGMLCSVEELGCDRHDFPEAPENGIYIFPEAVELGKDVVELLDIKDVVVEFEITSNRPDCFSILGLARETAATYKGEFRYPEITVKEEGTGKIEEMISVEIKNPDLCPRYIARAVKNVKIGPSPRWMRKRLRAAGVRPINNIVDITNYVMLEMGQPMHAFNIDCIADRKIIVRNAKADEKIVTLDGVERTLNESMLVIADPEKAVAIAGVMGGENSMISEDAEAILFESANFNGPNVRITAKNVGLRTDASSKYEKGLDPNLAIDAVNRAVQLVEVLGIGEVVPGMVDSYPNQRKPWELSYSPEWINKFLGTEISEKEMQETFERLGMIVDPVKHSVIVPTYRPDLEAQADLSEEVARFFGYDKIPDTLAAGTPTVGKKNYEQTITSLVKDTMIADGLCEAMTYSFESPKIFDKLLIPADSKLRETVTISNPLGEDFSIMRTVSFNGILNSLSTNYNRRNEQAGLFEVARVYLPKALPLTELPHEIPTLTVGMYGNMDFYDLKGIVEHLVDVLGLAGKAEYLPEKETPWMHPGRTACLKINGETVGYFGELHPVVAKNYEIGTKAYMAVLDLEKMTAYADRNVTYKPLPKFPGMTRDIAMLVKEDVTVKEISDIIKKNGGEYLESVTLFDVYKGAQIEAGYKSVAYSISFRSAERTLADADIAAAMQAILSGLSTELDAQLRDK</sequence>
<dbReference type="EMBL" id="CP014223">
    <property type="protein sequence ID" value="AMJ41119.1"/>
    <property type="molecule type" value="Genomic_DNA"/>
</dbReference>
<dbReference type="InterPro" id="IPR045864">
    <property type="entry name" value="aa-tRNA-synth_II/BPL/LPL"/>
</dbReference>
<comment type="similarity">
    <text evidence="2 15">Belongs to the phenylalanyl-tRNA synthetase beta subunit family. Type 1 subfamily.</text>
</comment>
<dbReference type="InterPro" id="IPR041616">
    <property type="entry name" value="PheRS_beta_core"/>
</dbReference>
<keyword evidence="11 16" id="KW-0694">RNA-binding</keyword>
<evidence type="ECO:0000256" key="9">
    <source>
        <dbReference type="ARBA" id="ARBA00022840"/>
    </source>
</evidence>
<reference evidence="20 22" key="1">
    <citation type="journal article" date="2016" name="Genome Announc.">
        <title>Complete Genome Sequence of the Amino Acid-Fermenting Clostridium propionicum X2 (DSM 1682).</title>
        <authorList>
            <person name="Poehlein A."/>
            <person name="Schlien K."/>
            <person name="Chowdhury N.P."/>
            <person name="Gottschalk G."/>
            <person name="Buckel W."/>
            <person name="Daniel R."/>
        </authorList>
    </citation>
    <scope>NUCLEOTIDE SEQUENCE [LARGE SCALE GENOMIC DNA]</scope>
    <source>
        <strain evidence="20 22">X2</strain>
    </source>
</reference>
<dbReference type="Pfam" id="PF03147">
    <property type="entry name" value="FDX-ACB"/>
    <property type="match status" value="1"/>
</dbReference>
<keyword evidence="7 15" id="KW-0479">Metal-binding</keyword>
<keyword evidence="5 16" id="KW-0820">tRNA-binding</keyword>
<dbReference type="GO" id="GO:0009328">
    <property type="term" value="C:phenylalanine-tRNA ligase complex"/>
    <property type="evidence" value="ECO:0007669"/>
    <property type="project" value="TreeGrafter"/>
</dbReference>
<evidence type="ECO:0000256" key="4">
    <source>
        <dbReference type="ARBA" id="ARBA00022490"/>
    </source>
</evidence>
<dbReference type="Pfam" id="PF17759">
    <property type="entry name" value="tRNA_synthFbeta"/>
    <property type="match status" value="1"/>
</dbReference>
<evidence type="ECO:0000256" key="2">
    <source>
        <dbReference type="ARBA" id="ARBA00008653"/>
    </source>
</evidence>
<dbReference type="Pfam" id="PF03483">
    <property type="entry name" value="B3_4"/>
    <property type="match status" value="1"/>
</dbReference>
<dbReference type="InterPro" id="IPR005147">
    <property type="entry name" value="tRNA_synthase_B5-dom"/>
</dbReference>
<evidence type="ECO:0000256" key="1">
    <source>
        <dbReference type="ARBA" id="ARBA00004496"/>
    </source>
</evidence>
<dbReference type="Pfam" id="PF03484">
    <property type="entry name" value="B5"/>
    <property type="match status" value="1"/>
</dbReference>
<dbReference type="SUPFAM" id="SSF56037">
    <property type="entry name" value="PheT/TilS domain"/>
    <property type="match status" value="1"/>
</dbReference>
<dbReference type="NCBIfam" id="TIGR00472">
    <property type="entry name" value="pheT_bact"/>
    <property type="match status" value="1"/>
</dbReference>
<evidence type="ECO:0000256" key="12">
    <source>
        <dbReference type="ARBA" id="ARBA00022917"/>
    </source>
</evidence>
<dbReference type="InterPro" id="IPR002547">
    <property type="entry name" value="tRNA-bd_dom"/>
</dbReference>
<organism evidence="21 23">
    <name type="scientific">Anaerotignum propionicum DSM 1682</name>
    <dbReference type="NCBI Taxonomy" id="991789"/>
    <lineage>
        <taxon>Bacteria</taxon>
        <taxon>Bacillati</taxon>
        <taxon>Bacillota</taxon>
        <taxon>Clostridia</taxon>
        <taxon>Lachnospirales</taxon>
        <taxon>Anaerotignaceae</taxon>
        <taxon>Anaerotignum</taxon>
    </lineage>
</organism>
<keyword evidence="12 15" id="KW-0648">Protein biosynthesis</keyword>
<evidence type="ECO:0000256" key="8">
    <source>
        <dbReference type="ARBA" id="ARBA00022741"/>
    </source>
</evidence>
<evidence type="ECO:0000259" key="19">
    <source>
        <dbReference type="PROSITE" id="PS51483"/>
    </source>
</evidence>
<dbReference type="SMART" id="SM00873">
    <property type="entry name" value="B3_4"/>
    <property type="match status" value="1"/>
</dbReference>
<dbReference type="PROSITE" id="PS50886">
    <property type="entry name" value="TRBD"/>
    <property type="match status" value="1"/>
</dbReference>
<comment type="cofactor">
    <cofactor evidence="15">
        <name>Mg(2+)</name>
        <dbReference type="ChEBI" id="CHEBI:18420"/>
    </cofactor>
    <text evidence="15">Binds 2 magnesium ions per tetramer.</text>
</comment>
<dbReference type="GO" id="GO:0000049">
    <property type="term" value="F:tRNA binding"/>
    <property type="evidence" value="ECO:0007669"/>
    <property type="project" value="UniProtKB-UniRule"/>
</dbReference>
<dbReference type="SUPFAM" id="SSF46955">
    <property type="entry name" value="Putative DNA-binding domain"/>
    <property type="match status" value="1"/>
</dbReference>
<feature type="binding site" evidence="15">
    <location>
        <position position="469"/>
    </location>
    <ligand>
        <name>Mg(2+)</name>
        <dbReference type="ChEBI" id="CHEBI:18420"/>
        <note>shared with alpha subunit</note>
    </ligand>
</feature>
<evidence type="ECO:0000259" key="18">
    <source>
        <dbReference type="PROSITE" id="PS51447"/>
    </source>
</evidence>
<evidence type="ECO:0000256" key="6">
    <source>
        <dbReference type="ARBA" id="ARBA00022598"/>
    </source>
</evidence>
<dbReference type="Gene3D" id="3.30.930.10">
    <property type="entry name" value="Bira Bifunctional Protein, Domain 2"/>
    <property type="match status" value="1"/>
</dbReference>
<dbReference type="KEGG" id="cpro:CPRO_15260"/>
<dbReference type="InterPro" id="IPR009061">
    <property type="entry name" value="DNA-bd_dom_put_sf"/>
</dbReference>
<feature type="binding site" evidence="15">
    <location>
        <position position="460"/>
    </location>
    <ligand>
        <name>Mg(2+)</name>
        <dbReference type="ChEBI" id="CHEBI:18420"/>
        <note>shared with alpha subunit</note>
    </ligand>
</feature>
<dbReference type="Gene3D" id="3.30.56.10">
    <property type="match status" value="2"/>
</dbReference>
<dbReference type="AlphaFoldDB" id="A0A0X1U854"/>
<gene>
    <name evidence="15" type="primary">pheT</name>
    <name evidence="20" type="synonym">pheT_2</name>
    <name evidence="20" type="ORF">CPRO_15260</name>
    <name evidence="21" type="ORF">SAMN02745151_01336</name>
</gene>
<keyword evidence="6 15" id="KW-0436">Ligase</keyword>
<dbReference type="GO" id="GO:0140096">
    <property type="term" value="F:catalytic activity, acting on a protein"/>
    <property type="evidence" value="ECO:0007669"/>
    <property type="project" value="UniProtKB-ARBA"/>
</dbReference>
<dbReference type="Gene3D" id="3.30.70.380">
    <property type="entry name" value="Ferrodoxin-fold anticodon-binding domain"/>
    <property type="match status" value="1"/>
</dbReference>
<evidence type="ECO:0000313" key="22">
    <source>
        <dbReference type="Proteomes" id="UP000068026"/>
    </source>
</evidence>
<dbReference type="HAMAP" id="MF_00283">
    <property type="entry name" value="Phe_tRNA_synth_beta1"/>
    <property type="match status" value="1"/>
</dbReference>